<evidence type="ECO:0000313" key="1">
    <source>
        <dbReference type="EMBL" id="GAA4395830.1"/>
    </source>
</evidence>
<dbReference type="SUPFAM" id="SSF50475">
    <property type="entry name" value="FMN-binding split barrel"/>
    <property type="match status" value="1"/>
</dbReference>
<dbReference type="Gene3D" id="2.30.110.10">
    <property type="entry name" value="Electron Transport, Fmn-binding Protein, Chain A"/>
    <property type="match status" value="1"/>
</dbReference>
<dbReference type="PANTHER" id="PTHR34071">
    <property type="entry name" value="5-NITROIMIDAZOLE ANTIBIOTICS RESISTANCE PROTEIN, NIMA-FAMILY-RELATED PROTEIN-RELATED"/>
    <property type="match status" value="1"/>
</dbReference>
<dbReference type="InterPro" id="IPR010696">
    <property type="entry name" value="DUF1272"/>
</dbReference>
<dbReference type="Pfam" id="PF06906">
    <property type="entry name" value="DUF1272"/>
    <property type="match status" value="1"/>
</dbReference>
<protein>
    <recommendedName>
        <fullName evidence="3">DUF1272 domain-containing protein</fullName>
    </recommendedName>
</protein>
<gene>
    <name evidence="1" type="ORF">GCM10023153_18200</name>
</gene>
<keyword evidence="2" id="KW-1185">Reference proteome</keyword>
<comment type="caution">
    <text evidence="1">The sequence shown here is derived from an EMBL/GenBank/DDBJ whole genome shotgun (WGS) entry which is preliminary data.</text>
</comment>
<dbReference type="InterPro" id="IPR012349">
    <property type="entry name" value="Split_barrel_FMN-bd"/>
</dbReference>
<dbReference type="PANTHER" id="PTHR34071:SF2">
    <property type="entry name" value="FLAVIN-NUCLEOTIDE-BINDING PROTEIN"/>
    <property type="match status" value="1"/>
</dbReference>
<dbReference type="Pfam" id="PF12900">
    <property type="entry name" value="Pyridox_ox_2"/>
    <property type="match status" value="1"/>
</dbReference>
<reference evidence="2" key="1">
    <citation type="journal article" date="2019" name="Int. J. Syst. Evol. Microbiol.">
        <title>The Global Catalogue of Microorganisms (GCM) 10K type strain sequencing project: providing services to taxonomists for standard genome sequencing and annotation.</title>
        <authorList>
            <consortium name="The Broad Institute Genomics Platform"/>
            <consortium name="The Broad Institute Genome Sequencing Center for Infectious Disease"/>
            <person name="Wu L."/>
            <person name="Ma J."/>
        </authorList>
    </citation>
    <scope>NUCLEOTIDE SEQUENCE [LARGE SCALE GENOMIC DNA]</scope>
    <source>
        <strain evidence="2">JCM 17738</strain>
    </source>
</reference>
<organism evidence="1 2">
    <name type="scientific">Ornithinibacter aureus</name>
    <dbReference type="NCBI Taxonomy" id="622664"/>
    <lineage>
        <taxon>Bacteria</taxon>
        <taxon>Bacillati</taxon>
        <taxon>Actinomycetota</taxon>
        <taxon>Actinomycetes</taxon>
        <taxon>Micrococcales</taxon>
        <taxon>Intrasporangiaceae</taxon>
        <taxon>Ornithinibacter</taxon>
    </lineage>
</organism>
<dbReference type="RefSeq" id="WP_159900343.1">
    <property type="nucleotide sequence ID" value="NZ_BAABFX010000026.1"/>
</dbReference>
<name>A0ABP8JU89_9MICO</name>
<dbReference type="InterPro" id="IPR024747">
    <property type="entry name" value="Pyridox_Oxase-rel"/>
</dbReference>
<dbReference type="Proteomes" id="UP001500390">
    <property type="component" value="Unassembled WGS sequence"/>
</dbReference>
<evidence type="ECO:0008006" key="3">
    <source>
        <dbReference type="Google" id="ProtNLM"/>
    </source>
</evidence>
<sequence length="315" mass="32627">MSGLQMRPGCECCDVDLPAGEVGAVVCSFECTFCSGCAEHLERACPNCGGALMPRPTRVGDALARHPASTQRVVSAGECPGPGYAGRASVGAGAGAGDAAGASPQRLRRLADRARSERTELDALLDEVLTGTLSTVVDGRPWVVPMLFARDGDRVLLHGSTGAGALRHVAAGAPAVFSVMVVDGLVVAHTTFDSSANYRSAVIHGVLTPLTGEDRETSLDRISERLVPGRTSEVRPMLPKEVAATLAMELPITDGQWVLKARSGGASAPDEETDAWSGVVPLRVVAGDPEPAPWSVEAATPVPASVTAFVERVGR</sequence>
<proteinExistence type="predicted"/>
<accession>A0ABP8JU89</accession>
<evidence type="ECO:0000313" key="2">
    <source>
        <dbReference type="Proteomes" id="UP001500390"/>
    </source>
</evidence>
<dbReference type="EMBL" id="BAABFX010000026">
    <property type="protein sequence ID" value="GAA4395830.1"/>
    <property type="molecule type" value="Genomic_DNA"/>
</dbReference>